<protein>
    <submittedName>
        <fullName evidence="1">Uncharacterized protein</fullName>
    </submittedName>
</protein>
<reference evidence="1" key="1">
    <citation type="submission" date="2022-07" db="EMBL/GenBank/DDBJ databases">
        <title>Genome Sequence of Phlebia brevispora.</title>
        <authorList>
            <person name="Buettner E."/>
        </authorList>
    </citation>
    <scope>NUCLEOTIDE SEQUENCE</scope>
    <source>
        <strain evidence="1">MPL23</strain>
    </source>
</reference>
<sequence>MTSPNPQASPAPVRFDAVPLIAAPYLGVAVSSMLYGILCTQIPYFLAFLMISGYSKWNLIWTVVPSTLDSAQQALVIYSNYYDAVLNFANPAVFLNDYWPFFTVLILDIVEAFLLQSFLVFRIWRLSRNLWLTAICGALALTHLGKFVFSSVGGKWFSVVDRNVSGVLLVFPIKSFTLRTSHDAVTELKVCAFHYFDDKDTTNIRLPSVVRYKWIVCVASRKYRYRCRYDILFKQAAHGIQTVRNLLPTSRELRIIFSLPRSDNIITKLIILTLTTGSLPSSFELGELLAYLISPTAFYDLFFSFAKGKLYVLSLLTMWDDLHSSSNSSESRRFPFSAYTD</sequence>
<comment type="caution">
    <text evidence="1">The sequence shown here is derived from an EMBL/GenBank/DDBJ whole genome shotgun (WGS) entry which is preliminary data.</text>
</comment>
<evidence type="ECO:0000313" key="2">
    <source>
        <dbReference type="Proteomes" id="UP001148662"/>
    </source>
</evidence>
<name>A0ACC1SJE2_9APHY</name>
<keyword evidence="2" id="KW-1185">Reference proteome</keyword>
<organism evidence="1 2">
    <name type="scientific">Phlebia brevispora</name>
    <dbReference type="NCBI Taxonomy" id="194682"/>
    <lineage>
        <taxon>Eukaryota</taxon>
        <taxon>Fungi</taxon>
        <taxon>Dikarya</taxon>
        <taxon>Basidiomycota</taxon>
        <taxon>Agaricomycotina</taxon>
        <taxon>Agaricomycetes</taxon>
        <taxon>Polyporales</taxon>
        <taxon>Meruliaceae</taxon>
        <taxon>Phlebia</taxon>
    </lineage>
</organism>
<gene>
    <name evidence="1" type="ORF">NM688_g6161</name>
</gene>
<proteinExistence type="predicted"/>
<accession>A0ACC1SJE2</accession>
<dbReference type="Proteomes" id="UP001148662">
    <property type="component" value="Unassembled WGS sequence"/>
</dbReference>
<dbReference type="EMBL" id="JANHOG010001228">
    <property type="protein sequence ID" value="KAJ3540906.1"/>
    <property type="molecule type" value="Genomic_DNA"/>
</dbReference>
<evidence type="ECO:0000313" key="1">
    <source>
        <dbReference type="EMBL" id="KAJ3540906.1"/>
    </source>
</evidence>